<dbReference type="InterPro" id="IPR050272">
    <property type="entry name" value="Isochorismatase-like_hydrls"/>
</dbReference>
<dbReference type="InterPro" id="IPR036380">
    <property type="entry name" value="Isochorismatase-like_sf"/>
</dbReference>
<dbReference type="InterPro" id="IPR000868">
    <property type="entry name" value="Isochorismatase-like_dom"/>
</dbReference>
<dbReference type="CDD" id="cd00431">
    <property type="entry name" value="cysteine_hydrolases"/>
    <property type="match status" value="1"/>
</dbReference>
<dbReference type="RefSeq" id="WP_112690477.1">
    <property type="nucleotide sequence ID" value="NZ_SDVB01000216.1"/>
</dbReference>
<feature type="domain" description="Isochorismatase-like" evidence="2">
    <location>
        <begin position="8"/>
        <end position="178"/>
    </location>
</feature>
<dbReference type="AlphaFoldDB" id="A0A4Q2T542"/>
<gene>
    <name evidence="3" type="ORF">EUU22_10360</name>
</gene>
<organism evidence="3 4">
    <name type="scientific">Ciceribacter ferrooxidans</name>
    <dbReference type="NCBI Taxonomy" id="2509717"/>
    <lineage>
        <taxon>Bacteria</taxon>
        <taxon>Pseudomonadati</taxon>
        <taxon>Pseudomonadota</taxon>
        <taxon>Alphaproteobacteria</taxon>
        <taxon>Hyphomicrobiales</taxon>
        <taxon>Rhizobiaceae</taxon>
        <taxon>Ciceribacter</taxon>
    </lineage>
</organism>
<dbReference type="OrthoDB" id="9811489at2"/>
<name>A0A4Q2T542_9HYPH</name>
<accession>A0A4Q2T542</accession>
<dbReference type="PANTHER" id="PTHR43540:SF6">
    <property type="entry name" value="ISOCHORISMATASE-LIKE DOMAIN-CONTAINING PROTEIN"/>
    <property type="match status" value="1"/>
</dbReference>
<reference evidence="3 4" key="1">
    <citation type="submission" date="2019-01" db="EMBL/GenBank/DDBJ databases">
        <authorList>
            <person name="Deng T."/>
        </authorList>
    </citation>
    <scope>NUCLEOTIDE SEQUENCE [LARGE SCALE GENOMIC DNA]</scope>
    <source>
        <strain evidence="3 4">F8825</strain>
    </source>
</reference>
<protein>
    <submittedName>
        <fullName evidence="3">Cysteine hydrolase</fullName>
    </submittedName>
</protein>
<keyword evidence="1 3" id="KW-0378">Hydrolase</keyword>
<dbReference type="GO" id="GO:0016787">
    <property type="term" value="F:hydrolase activity"/>
    <property type="evidence" value="ECO:0007669"/>
    <property type="project" value="UniProtKB-KW"/>
</dbReference>
<dbReference type="Proteomes" id="UP000291088">
    <property type="component" value="Unassembled WGS sequence"/>
</dbReference>
<dbReference type="SUPFAM" id="SSF52499">
    <property type="entry name" value="Isochorismatase-like hydrolases"/>
    <property type="match status" value="1"/>
</dbReference>
<evidence type="ECO:0000256" key="1">
    <source>
        <dbReference type="ARBA" id="ARBA00022801"/>
    </source>
</evidence>
<evidence type="ECO:0000313" key="4">
    <source>
        <dbReference type="Proteomes" id="UP000291088"/>
    </source>
</evidence>
<dbReference type="EMBL" id="SDVB01000216">
    <property type="protein sequence ID" value="RYC13925.1"/>
    <property type="molecule type" value="Genomic_DNA"/>
</dbReference>
<evidence type="ECO:0000313" key="3">
    <source>
        <dbReference type="EMBL" id="RYC13925.1"/>
    </source>
</evidence>
<dbReference type="Pfam" id="PF00857">
    <property type="entry name" value="Isochorismatase"/>
    <property type="match status" value="1"/>
</dbReference>
<keyword evidence="4" id="KW-1185">Reference proteome</keyword>
<dbReference type="Gene3D" id="3.40.50.850">
    <property type="entry name" value="Isochorismatase-like"/>
    <property type="match status" value="1"/>
</dbReference>
<proteinExistence type="predicted"/>
<dbReference type="PANTHER" id="PTHR43540">
    <property type="entry name" value="PEROXYUREIDOACRYLATE/UREIDOACRYLATE AMIDOHYDROLASE-RELATED"/>
    <property type="match status" value="1"/>
</dbReference>
<comment type="caution">
    <text evidence="3">The sequence shown here is derived from an EMBL/GenBank/DDBJ whole genome shotgun (WGS) entry which is preliminary data.</text>
</comment>
<evidence type="ECO:0000259" key="2">
    <source>
        <dbReference type="Pfam" id="PF00857"/>
    </source>
</evidence>
<sequence length="192" mass="21947">MRVGAFIHLCIDMQEMFKQPTPWHVPWMARVADTVVEVADRFSERTIFTRFIPPQQPDVMWGMWRRYYEKWPMMTREHLEPELLRLVPELGRLVPPARVFDKATYSPWFDGSLDWMLKGERVSSLVITGGETDVCVLATVLGAVDLGYHVVVLSDAVCSGADETHDASLEVLGERFSVQVEICRTEAFLSSL</sequence>